<evidence type="ECO:0000256" key="1">
    <source>
        <dbReference type="SAM" id="MobiDB-lite"/>
    </source>
</evidence>
<protein>
    <submittedName>
        <fullName evidence="2">Uncharacterized protein</fullName>
    </submittedName>
</protein>
<evidence type="ECO:0000313" key="3">
    <source>
        <dbReference type="Proteomes" id="UP001264980"/>
    </source>
</evidence>
<keyword evidence="3" id="KW-1185">Reference proteome</keyword>
<feature type="region of interest" description="Disordered" evidence="1">
    <location>
        <begin position="1"/>
        <end position="20"/>
    </location>
</feature>
<name>A0ABU1QTV3_9BACT</name>
<dbReference type="Proteomes" id="UP001264980">
    <property type="component" value="Unassembled WGS sequence"/>
</dbReference>
<evidence type="ECO:0000313" key="2">
    <source>
        <dbReference type="EMBL" id="MDR6804573.1"/>
    </source>
</evidence>
<proteinExistence type="predicted"/>
<sequence length="80" mass="8964">MENPAAKSRTSKESSAGGDIHPYESLVARDFYFDTRHTVFALRTVIGGVRTPFRFCQHLPNGQDSREQCPALAKCRVSLH</sequence>
<organism evidence="2 3">
    <name type="scientific">Dyadobacter fermentans</name>
    <dbReference type="NCBI Taxonomy" id="94254"/>
    <lineage>
        <taxon>Bacteria</taxon>
        <taxon>Pseudomonadati</taxon>
        <taxon>Bacteroidota</taxon>
        <taxon>Cytophagia</taxon>
        <taxon>Cytophagales</taxon>
        <taxon>Spirosomataceae</taxon>
        <taxon>Dyadobacter</taxon>
    </lineage>
</organism>
<comment type="caution">
    <text evidence="2">The sequence shown here is derived from an EMBL/GenBank/DDBJ whole genome shotgun (WGS) entry which is preliminary data.</text>
</comment>
<reference evidence="2 3" key="1">
    <citation type="submission" date="2023-07" db="EMBL/GenBank/DDBJ databases">
        <title>Sorghum-associated microbial communities from plants grown in Nebraska, USA.</title>
        <authorList>
            <person name="Schachtman D."/>
        </authorList>
    </citation>
    <scope>NUCLEOTIDE SEQUENCE [LARGE SCALE GENOMIC DNA]</scope>
    <source>
        <strain evidence="2 3">BE57</strain>
    </source>
</reference>
<gene>
    <name evidence="2" type="ORF">J2W84_001619</name>
</gene>
<accession>A0ABU1QTV3</accession>
<dbReference type="EMBL" id="JAVDTI010000002">
    <property type="protein sequence ID" value="MDR6804573.1"/>
    <property type="molecule type" value="Genomic_DNA"/>
</dbReference>